<keyword evidence="3" id="KW-0732">Signal</keyword>
<feature type="compositionally biased region" description="Low complexity" evidence="1">
    <location>
        <begin position="142"/>
        <end position="153"/>
    </location>
</feature>
<accession>A0A7W2HH99</accession>
<keyword evidence="2" id="KW-0472">Membrane</keyword>
<keyword evidence="5" id="KW-1185">Reference proteome</keyword>
<evidence type="ECO:0000313" key="5">
    <source>
        <dbReference type="Proteomes" id="UP000586976"/>
    </source>
</evidence>
<keyword evidence="2" id="KW-1133">Transmembrane helix</keyword>
<evidence type="ECO:0000256" key="2">
    <source>
        <dbReference type="SAM" id="Phobius"/>
    </source>
</evidence>
<organism evidence="4 5">
    <name type="scientific">Streptomyces himalayensis subsp. aureolus</name>
    <dbReference type="NCBI Taxonomy" id="2758039"/>
    <lineage>
        <taxon>Bacteria</taxon>
        <taxon>Bacillati</taxon>
        <taxon>Actinomycetota</taxon>
        <taxon>Actinomycetes</taxon>
        <taxon>Kitasatosporales</taxon>
        <taxon>Streptomycetaceae</taxon>
        <taxon>Streptomyces</taxon>
        <taxon>Streptomyces himalayensis</taxon>
    </lineage>
</organism>
<comment type="caution">
    <text evidence="4">The sequence shown here is derived from an EMBL/GenBank/DDBJ whole genome shotgun (WGS) entry which is preliminary data.</text>
</comment>
<feature type="compositionally biased region" description="Low complexity" evidence="1">
    <location>
        <begin position="343"/>
        <end position="365"/>
    </location>
</feature>
<dbReference type="EMBL" id="JACEQY010000023">
    <property type="protein sequence ID" value="MBA4863788.1"/>
    <property type="molecule type" value="Genomic_DNA"/>
</dbReference>
<name>A0A7W2HH99_9ACTN</name>
<gene>
    <name evidence="4" type="ORF">H1V43_20910</name>
</gene>
<feature type="chain" id="PRO_5031110879" description="Secreted protein" evidence="3">
    <location>
        <begin position="39"/>
        <end position="430"/>
    </location>
</feature>
<keyword evidence="2" id="KW-0812">Transmembrane</keyword>
<sequence>MPMFMSMKPTRTSSSRARAFAGMGTAVLLTFLPGAATAAESAEAAAPGEDDCPVVASAQGLQVMVSASDNTALQAPSGAAIPAAQACVNPAVEESSGFAGSPYPGETIVSAPALLGGQLGPKFPEYPAYAASRYPSDEKSESGQQGHSLSSHSTKNSTRAQARTRLGQEAASASTTALAHVQVDPDRRAGKASATADTQPITINGVLRLGQVLSSATAAVDADGRLVRASRLTVGRTEVAGQAVEITRNGIRAVGQAVPVPDAADPTETLAAAGVRVRYLSEQRTEHGVMSAGFEVLARQKDPHSGAVYTLHYVFGRAFAAADRVEAPPGGGMDVPLPPAAGAPPASSGDAPADPAPASEAEPPAGSDPPPEQADEAAPAPAAETPAHPAGSPADMGVAGAFLVLAFGAVATFAFGNLLRLLGVRTRWTS</sequence>
<protein>
    <recommendedName>
        <fullName evidence="6">Secreted protein</fullName>
    </recommendedName>
</protein>
<reference evidence="4 5" key="1">
    <citation type="submission" date="2020-07" db="EMBL/GenBank/DDBJ databases">
        <title>Streptomyces isolated from Indian soil.</title>
        <authorList>
            <person name="Mandal S."/>
            <person name="Maiti P.K."/>
        </authorList>
    </citation>
    <scope>NUCLEOTIDE SEQUENCE [LARGE SCALE GENOMIC DNA]</scope>
    <source>
        <strain evidence="4 5">PSKA54</strain>
    </source>
</reference>
<dbReference type="Proteomes" id="UP000586976">
    <property type="component" value="Unassembled WGS sequence"/>
</dbReference>
<feature type="compositionally biased region" description="Low complexity" evidence="1">
    <location>
        <begin position="376"/>
        <end position="390"/>
    </location>
</feature>
<evidence type="ECO:0000313" key="4">
    <source>
        <dbReference type="EMBL" id="MBA4863788.1"/>
    </source>
</evidence>
<feature type="region of interest" description="Disordered" evidence="1">
    <location>
        <begin position="330"/>
        <end position="391"/>
    </location>
</feature>
<dbReference type="RefSeq" id="WP_181865491.1">
    <property type="nucleotide sequence ID" value="NZ_JACEQY010000023.1"/>
</dbReference>
<proteinExistence type="predicted"/>
<feature type="signal peptide" evidence="3">
    <location>
        <begin position="1"/>
        <end position="38"/>
    </location>
</feature>
<dbReference type="AlphaFoldDB" id="A0A7W2HH99"/>
<feature type="transmembrane region" description="Helical" evidence="2">
    <location>
        <begin position="396"/>
        <end position="419"/>
    </location>
</feature>
<evidence type="ECO:0008006" key="6">
    <source>
        <dbReference type="Google" id="ProtNLM"/>
    </source>
</evidence>
<evidence type="ECO:0000256" key="3">
    <source>
        <dbReference type="SAM" id="SignalP"/>
    </source>
</evidence>
<evidence type="ECO:0000256" key="1">
    <source>
        <dbReference type="SAM" id="MobiDB-lite"/>
    </source>
</evidence>
<feature type="region of interest" description="Disordered" evidence="1">
    <location>
        <begin position="133"/>
        <end position="195"/>
    </location>
</feature>